<accession>A0ABP7VGI3</accession>
<evidence type="ECO:0000313" key="1">
    <source>
        <dbReference type="EMBL" id="GAA4065348.1"/>
    </source>
</evidence>
<dbReference type="EMBL" id="BAAAZG010000008">
    <property type="protein sequence ID" value="GAA4065348.1"/>
    <property type="molecule type" value="Genomic_DNA"/>
</dbReference>
<proteinExistence type="predicted"/>
<dbReference type="Gene3D" id="3.90.180.10">
    <property type="entry name" value="Medium-chain alcohol dehydrogenases, catalytic domain"/>
    <property type="match status" value="1"/>
</dbReference>
<evidence type="ECO:0000313" key="2">
    <source>
        <dbReference type="Proteomes" id="UP001500683"/>
    </source>
</evidence>
<evidence type="ECO:0008006" key="3">
    <source>
        <dbReference type="Google" id="ProtNLM"/>
    </source>
</evidence>
<gene>
    <name evidence="1" type="ORF">GCM10022214_19280</name>
</gene>
<reference evidence="2" key="1">
    <citation type="journal article" date="2019" name="Int. J. Syst. Evol. Microbiol.">
        <title>The Global Catalogue of Microorganisms (GCM) 10K type strain sequencing project: providing services to taxonomists for standard genome sequencing and annotation.</title>
        <authorList>
            <consortium name="The Broad Institute Genomics Platform"/>
            <consortium name="The Broad Institute Genome Sequencing Center for Infectious Disease"/>
            <person name="Wu L."/>
            <person name="Ma J."/>
        </authorList>
    </citation>
    <scope>NUCLEOTIDE SEQUENCE [LARGE SCALE GENOMIC DNA]</scope>
    <source>
        <strain evidence="2">JCM 16702</strain>
    </source>
</reference>
<protein>
    <recommendedName>
        <fullName evidence="3">Zinc-binding dehydrogenase</fullName>
    </recommendedName>
</protein>
<sequence length="91" mass="9707">MFVFLIVTTMLAIRQAEWDGDMGQRVVVVGAAGGVGHLAGLEALAGLVRAGSLKVHVDRTFPLEDAAEAHRLVARGRTTGKVVLTVEEELR</sequence>
<dbReference type="Proteomes" id="UP001500683">
    <property type="component" value="Unassembled WGS sequence"/>
</dbReference>
<dbReference type="RefSeq" id="WP_344943958.1">
    <property type="nucleotide sequence ID" value="NZ_BAAAZG010000008.1"/>
</dbReference>
<comment type="caution">
    <text evidence="1">The sequence shown here is derived from an EMBL/GenBank/DDBJ whole genome shotgun (WGS) entry which is preliminary data.</text>
</comment>
<keyword evidence="2" id="KW-1185">Reference proteome</keyword>
<organism evidence="1 2">
    <name type="scientific">Actinomadura miaoliensis</name>
    <dbReference type="NCBI Taxonomy" id="430685"/>
    <lineage>
        <taxon>Bacteria</taxon>
        <taxon>Bacillati</taxon>
        <taxon>Actinomycetota</taxon>
        <taxon>Actinomycetes</taxon>
        <taxon>Streptosporangiales</taxon>
        <taxon>Thermomonosporaceae</taxon>
        <taxon>Actinomadura</taxon>
    </lineage>
</organism>
<dbReference type="Pfam" id="PF13602">
    <property type="entry name" value="ADH_zinc_N_2"/>
    <property type="match status" value="1"/>
</dbReference>
<name>A0ABP7VGI3_9ACTN</name>